<dbReference type="PANTHER" id="PTHR24410:SF46">
    <property type="entry name" value="SERINE-ENRICHED PROTEIN"/>
    <property type="match status" value="1"/>
</dbReference>
<accession>A0A8W8J1L9</accession>
<dbReference type="InterPro" id="IPR000210">
    <property type="entry name" value="BTB/POZ_dom"/>
</dbReference>
<dbReference type="Gene3D" id="3.30.710.10">
    <property type="entry name" value="Potassium Channel Kv1.1, Chain A"/>
    <property type="match status" value="1"/>
</dbReference>
<keyword evidence="4" id="KW-1185">Reference proteome</keyword>
<dbReference type="PROSITE" id="PS50097">
    <property type="entry name" value="BTB"/>
    <property type="match status" value="1"/>
</dbReference>
<dbReference type="OMA" id="ENDHLEM"/>
<evidence type="ECO:0000256" key="1">
    <source>
        <dbReference type="SAM" id="MobiDB-lite"/>
    </source>
</evidence>
<protein>
    <recommendedName>
        <fullName evidence="2">BTB domain-containing protein</fullName>
    </recommendedName>
</protein>
<proteinExistence type="predicted"/>
<feature type="compositionally biased region" description="Polar residues" evidence="1">
    <location>
        <begin position="47"/>
        <end position="57"/>
    </location>
</feature>
<organism evidence="3 4">
    <name type="scientific">Magallana gigas</name>
    <name type="common">Pacific oyster</name>
    <name type="synonym">Crassostrea gigas</name>
    <dbReference type="NCBI Taxonomy" id="29159"/>
    <lineage>
        <taxon>Eukaryota</taxon>
        <taxon>Metazoa</taxon>
        <taxon>Spiralia</taxon>
        <taxon>Lophotrochozoa</taxon>
        <taxon>Mollusca</taxon>
        <taxon>Bivalvia</taxon>
        <taxon>Autobranchia</taxon>
        <taxon>Pteriomorphia</taxon>
        <taxon>Ostreida</taxon>
        <taxon>Ostreoidea</taxon>
        <taxon>Ostreidae</taxon>
        <taxon>Magallana</taxon>
    </lineage>
</organism>
<dbReference type="PANTHER" id="PTHR24410">
    <property type="entry name" value="HL07962P-RELATED"/>
    <property type="match status" value="1"/>
</dbReference>
<name>A0A8W8J1L9_MAGGI</name>
<reference evidence="3" key="1">
    <citation type="submission" date="2022-08" db="UniProtKB">
        <authorList>
            <consortium name="EnsemblMetazoa"/>
        </authorList>
    </citation>
    <scope>IDENTIFICATION</scope>
    <source>
        <strain evidence="3">05x7-T-G4-1.051#20</strain>
    </source>
</reference>
<dbReference type="AlphaFoldDB" id="A0A8W8J1L9"/>
<sequence length="238" mass="26400">MDLCSSQLPLVDNDVLHLSDFGYDNEGCSSGYDSATEHSGSDRDLDTSISDNSSSTAEPEVTKYRSTQELCNTLQYIISLPDLCDVMFLVGEKRVPVYGMKAVLATRSRVFYNLILEAQQQLPLSKKSKKKSKQGPTPSNHIVIEINKYKLEDFRELVTFVHCGKVNINASNVTGLYCGATEFSLSDLKIACRDFTTKSIRKGLTSVILKSVKFYLGLHGAATKFVEKIRGYQKSVKG</sequence>
<dbReference type="Proteomes" id="UP000005408">
    <property type="component" value="Unassembled WGS sequence"/>
</dbReference>
<dbReference type="InterPro" id="IPR011333">
    <property type="entry name" value="SKP1/BTB/POZ_sf"/>
</dbReference>
<feature type="region of interest" description="Disordered" evidence="1">
    <location>
        <begin position="32"/>
        <end position="62"/>
    </location>
</feature>
<dbReference type="EnsemblMetazoa" id="G16851.1">
    <property type="protein sequence ID" value="G16851.1:cds"/>
    <property type="gene ID" value="G16851"/>
</dbReference>
<dbReference type="OrthoDB" id="6151821at2759"/>
<feature type="domain" description="BTB" evidence="2">
    <location>
        <begin position="84"/>
        <end position="170"/>
    </location>
</feature>
<dbReference type="SMART" id="SM00225">
    <property type="entry name" value="BTB"/>
    <property type="match status" value="1"/>
</dbReference>
<dbReference type="InterPro" id="IPR051481">
    <property type="entry name" value="BTB-POZ/Galectin-3-binding"/>
</dbReference>
<evidence type="ECO:0000313" key="4">
    <source>
        <dbReference type="Proteomes" id="UP000005408"/>
    </source>
</evidence>
<evidence type="ECO:0000259" key="2">
    <source>
        <dbReference type="PROSITE" id="PS50097"/>
    </source>
</evidence>
<dbReference type="SUPFAM" id="SSF54695">
    <property type="entry name" value="POZ domain"/>
    <property type="match status" value="1"/>
</dbReference>
<feature type="compositionally biased region" description="Basic and acidic residues" evidence="1">
    <location>
        <begin position="35"/>
        <end position="46"/>
    </location>
</feature>
<dbReference type="Pfam" id="PF00651">
    <property type="entry name" value="BTB"/>
    <property type="match status" value="1"/>
</dbReference>
<evidence type="ECO:0000313" key="3">
    <source>
        <dbReference type="EnsemblMetazoa" id="G16851.1:cds"/>
    </source>
</evidence>